<proteinExistence type="predicted"/>
<dbReference type="Proteomes" id="UP001190466">
    <property type="component" value="Chromosome"/>
</dbReference>
<feature type="region of interest" description="Disordered" evidence="1">
    <location>
        <begin position="33"/>
        <end position="59"/>
    </location>
</feature>
<name>A0ABN9P197_9MYCO</name>
<evidence type="ECO:0000313" key="2">
    <source>
        <dbReference type="EMBL" id="CAJ1584795.1"/>
    </source>
</evidence>
<organism evidence="2 3">
    <name type="scientific">[Mycobacterium] wendilense</name>
    <dbReference type="NCBI Taxonomy" id="3064284"/>
    <lineage>
        <taxon>Bacteria</taxon>
        <taxon>Bacillati</taxon>
        <taxon>Actinomycetota</taxon>
        <taxon>Actinomycetes</taxon>
        <taxon>Mycobacteriales</taxon>
        <taxon>Mycobacteriaceae</taxon>
        <taxon>Mycolicibacter</taxon>
    </lineage>
</organism>
<dbReference type="RefSeq" id="WP_316510719.1">
    <property type="nucleotide sequence ID" value="NZ_OY726395.1"/>
</dbReference>
<protein>
    <submittedName>
        <fullName evidence="2">Rv3235 family protein</fullName>
    </submittedName>
</protein>
<dbReference type="Pfam" id="PF20060">
    <property type="entry name" value="DUF6459"/>
    <property type="match status" value="1"/>
</dbReference>
<evidence type="ECO:0000256" key="1">
    <source>
        <dbReference type="SAM" id="MobiDB-lite"/>
    </source>
</evidence>
<reference evidence="2 3" key="1">
    <citation type="submission" date="2023-08" db="EMBL/GenBank/DDBJ databases">
        <authorList>
            <person name="Folkvardsen B D."/>
            <person name="Norman A."/>
        </authorList>
    </citation>
    <scope>NUCLEOTIDE SEQUENCE [LARGE SCALE GENOMIC DNA]</scope>
    <source>
        <strain evidence="2 3">Mu0050</strain>
    </source>
</reference>
<evidence type="ECO:0000313" key="3">
    <source>
        <dbReference type="Proteomes" id="UP001190466"/>
    </source>
</evidence>
<dbReference type="EMBL" id="OY726395">
    <property type="protein sequence ID" value="CAJ1584795.1"/>
    <property type="molecule type" value="Genomic_DNA"/>
</dbReference>
<gene>
    <name evidence="2" type="ORF">MU0050_003380</name>
</gene>
<sequence length="172" mass="18074">MTVASSTAAAIPPAIVIPVIDYEPAIGAAGGAAAPALASPSPARPGRAPRLEALPPGPRPPSRHFAAAAAFADAALRTVLEVIDRRRPPTQLRALMPPGLADSVLAFTRAAGPRRGAAVLRRARVQPCDRDARAFEVAATYSRHNRTHAIACRIEWRGAAPDRWQIVALHIG</sequence>
<feature type="compositionally biased region" description="Low complexity" evidence="1">
    <location>
        <begin position="33"/>
        <end position="48"/>
    </location>
</feature>
<accession>A0ABN9P197</accession>
<keyword evidence="3" id="KW-1185">Reference proteome</keyword>
<dbReference type="InterPro" id="IPR045596">
    <property type="entry name" value="DUF6459"/>
</dbReference>